<dbReference type="GO" id="GO:0044781">
    <property type="term" value="P:bacterial-type flagellum organization"/>
    <property type="evidence" value="ECO:0007669"/>
    <property type="project" value="InterPro"/>
</dbReference>
<comment type="subcellular location">
    <subcellularLocation>
        <location evidence="1">Cell membrane</location>
    </subcellularLocation>
</comment>
<keyword evidence="7" id="KW-0966">Cell projection</keyword>
<evidence type="ECO:0000256" key="1">
    <source>
        <dbReference type="ARBA" id="ARBA00004236"/>
    </source>
</evidence>
<keyword evidence="2" id="KW-1003">Cell membrane</keyword>
<dbReference type="GO" id="GO:0016020">
    <property type="term" value="C:membrane"/>
    <property type="evidence" value="ECO:0007669"/>
    <property type="project" value="InterPro"/>
</dbReference>
<dbReference type="Pfam" id="PF04347">
    <property type="entry name" value="FliO"/>
    <property type="match status" value="1"/>
</dbReference>
<dbReference type="AlphaFoldDB" id="A0A1H2YG97"/>
<dbReference type="RefSeq" id="WP_093752577.1">
    <property type="nucleotide sequence ID" value="NZ_BSYN01000006.1"/>
</dbReference>
<dbReference type="OrthoDB" id="3035998at2"/>
<keyword evidence="3 6" id="KW-0812">Transmembrane</keyword>
<evidence type="ECO:0000313" key="7">
    <source>
        <dbReference type="EMBL" id="SDX03868.1"/>
    </source>
</evidence>
<protein>
    <submittedName>
        <fullName evidence="7">Flagellar biosynthesis protein, FliO</fullName>
    </submittedName>
</protein>
<keyword evidence="5 6" id="KW-0472">Membrane</keyword>
<dbReference type="EMBL" id="FNNG01000006">
    <property type="protein sequence ID" value="SDX03868.1"/>
    <property type="molecule type" value="Genomic_DNA"/>
</dbReference>
<evidence type="ECO:0000313" key="8">
    <source>
        <dbReference type="Proteomes" id="UP000198828"/>
    </source>
</evidence>
<evidence type="ECO:0000256" key="2">
    <source>
        <dbReference type="ARBA" id="ARBA00022475"/>
    </source>
</evidence>
<dbReference type="Proteomes" id="UP000198828">
    <property type="component" value="Unassembled WGS sequence"/>
</dbReference>
<dbReference type="InterPro" id="IPR022781">
    <property type="entry name" value="Flagellar_biosynth_FliO"/>
</dbReference>
<organism evidence="7 8">
    <name type="scientific">Tepidimicrobium xylanilyticum</name>
    <dbReference type="NCBI Taxonomy" id="1123352"/>
    <lineage>
        <taxon>Bacteria</taxon>
        <taxon>Bacillati</taxon>
        <taxon>Bacillota</taxon>
        <taxon>Tissierellia</taxon>
        <taxon>Tissierellales</taxon>
        <taxon>Tepidimicrobiaceae</taxon>
        <taxon>Tepidimicrobium</taxon>
    </lineage>
</organism>
<keyword evidence="7" id="KW-0969">Cilium</keyword>
<evidence type="ECO:0000256" key="3">
    <source>
        <dbReference type="ARBA" id="ARBA00022692"/>
    </source>
</evidence>
<name>A0A1H2YG97_9FIRM</name>
<evidence type="ECO:0000256" key="5">
    <source>
        <dbReference type="ARBA" id="ARBA00023136"/>
    </source>
</evidence>
<sequence>MNKYAFLLNAVLISPLLTSNNYPLAMEDESLGKALFRLAFYIFIVVFVIIVAVYGTRFLAKSTKKFINSKYIKIIDSLNVGVNLKIVIVQINNFIYILAITSNNIQLIDKIAEDQFQKDISFEEHLEAYTDIYFRSDKFFDRIQWGILKKLSGLSKDIDEEEGCNEKDD</sequence>
<accession>A0A1H2YG97</accession>
<feature type="transmembrane region" description="Helical" evidence="6">
    <location>
        <begin position="34"/>
        <end position="55"/>
    </location>
</feature>
<evidence type="ECO:0000256" key="4">
    <source>
        <dbReference type="ARBA" id="ARBA00022989"/>
    </source>
</evidence>
<gene>
    <name evidence="7" type="ORF">SAMN05660923_01608</name>
</gene>
<keyword evidence="8" id="KW-1185">Reference proteome</keyword>
<keyword evidence="4 6" id="KW-1133">Transmembrane helix</keyword>
<proteinExistence type="predicted"/>
<reference evidence="7 8" key="1">
    <citation type="submission" date="2016-10" db="EMBL/GenBank/DDBJ databases">
        <authorList>
            <person name="de Groot N.N."/>
        </authorList>
    </citation>
    <scope>NUCLEOTIDE SEQUENCE [LARGE SCALE GENOMIC DNA]</scope>
    <source>
        <strain evidence="7 8">DSM 23310</strain>
    </source>
</reference>
<keyword evidence="7" id="KW-0282">Flagellum</keyword>
<evidence type="ECO:0000256" key="6">
    <source>
        <dbReference type="SAM" id="Phobius"/>
    </source>
</evidence>